<dbReference type="VEuPathDB" id="TriTrypDB:TcIL3000_0_28490"/>
<evidence type="ECO:0000256" key="1">
    <source>
        <dbReference type="ARBA" id="ARBA00004141"/>
    </source>
</evidence>
<organism evidence="4 5">
    <name type="scientific">Trypanosoma congolense (strain IL3000)</name>
    <dbReference type="NCBI Taxonomy" id="1068625"/>
    <lineage>
        <taxon>Eukaryota</taxon>
        <taxon>Discoba</taxon>
        <taxon>Euglenozoa</taxon>
        <taxon>Kinetoplastea</taxon>
        <taxon>Metakinetoplastina</taxon>
        <taxon>Trypanosomatida</taxon>
        <taxon>Trypanosomatidae</taxon>
        <taxon>Trypanosoma</taxon>
        <taxon>Nannomonas</taxon>
    </lineage>
</organism>
<dbReference type="InterPro" id="IPR018108">
    <property type="entry name" value="MCP_transmembrane"/>
</dbReference>
<evidence type="ECO:0000313" key="5">
    <source>
        <dbReference type="Proteomes" id="UP000000702"/>
    </source>
</evidence>
<sequence length="322" mass="35670">MNAAVYRTLVSASYLFWQDSMRIFIERYLPTCLHSSNSPSINAFMIGALAGSLNGSLLNGFQVVKYRMWSAENNLSFFVVTWNLYREKGVFIFFRGIAATTLRDCIFGVVYEMCRKSSWVQSTFQLLSHCVSEDAGCLRTPCGSHGSSKVDLAVHNTNTLPPSDTHRDLEGHSTVRNNGTGLSSNVVFVSNLFAAMLASVLSSPFNYVRSVAYGVPLGSGPVSYLRLLQSLYIQTLFVYRNGKIYGHANATAKNVGEPVTASRGQLWCYLEGRAARRGRHPMAAIRWMNSRLNIGWGSVRVGLGMAISQSVFASIQDRIRSR</sequence>
<dbReference type="GO" id="GO:1904983">
    <property type="term" value="P:glycine import into mitochondrion"/>
    <property type="evidence" value="ECO:0007669"/>
    <property type="project" value="TreeGrafter"/>
</dbReference>
<dbReference type="PANTHER" id="PTHR46181:SF3">
    <property type="entry name" value="MITOCHONDRIAL GLYCINE TRANSPORTER"/>
    <property type="match status" value="1"/>
</dbReference>
<keyword evidence="2" id="KW-0812">Transmembrane</keyword>
<reference evidence="4 5" key="2">
    <citation type="journal article" date="2012" name="Proc. Natl. Acad. Sci. U.S.A.">
        <title>Antigenic diversity is generated by distinct evolutionary mechanisms in African trypanosome species.</title>
        <authorList>
            <person name="Jackson A.P."/>
            <person name="Berry A."/>
            <person name="Aslett M."/>
            <person name="Allison H.C."/>
            <person name="Burton P."/>
            <person name="Vavrova-Anderson J."/>
            <person name="Brown R."/>
            <person name="Browne H."/>
            <person name="Corton N."/>
            <person name="Hauser H."/>
            <person name="Gamble J."/>
            <person name="Gilderthorp R."/>
            <person name="Marcello L."/>
            <person name="McQuillan J."/>
            <person name="Otto T.D."/>
            <person name="Quail M.A."/>
            <person name="Sanders M.J."/>
            <person name="van Tonder A."/>
            <person name="Ginger M.L."/>
            <person name="Field M.C."/>
            <person name="Barry J.D."/>
            <person name="Hertz-Fowler C."/>
            <person name="Berriman M."/>
        </authorList>
    </citation>
    <scope>NUCLEOTIDE SEQUENCE [LARGE SCALE GENOMIC DNA]</scope>
    <source>
        <strain evidence="4 5">IL3000</strain>
    </source>
</reference>
<evidence type="ECO:0000256" key="3">
    <source>
        <dbReference type="ARBA" id="ARBA00023136"/>
    </source>
</evidence>
<evidence type="ECO:0000256" key="2">
    <source>
        <dbReference type="ARBA" id="ARBA00022692"/>
    </source>
</evidence>
<dbReference type="InterPro" id="IPR023395">
    <property type="entry name" value="MCP_dom_sf"/>
</dbReference>
<dbReference type="Gene3D" id="1.50.40.10">
    <property type="entry name" value="Mitochondrial carrier domain"/>
    <property type="match status" value="1"/>
</dbReference>
<dbReference type="GO" id="GO:0005739">
    <property type="term" value="C:mitochondrion"/>
    <property type="evidence" value="ECO:0007669"/>
    <property type="project" value="TreeGrafter"/>
</dbReference>
<gene>
    <name evidence="4" type="ORF">TCIL3000_0_28490</name>
</gene>
<dbReference type="Proteomes" id="UP000000702">
    <property type="component" value="Unassembled WGS sequence"/>
</dbReference>
<proteinExistence type="predicted"/>
<reference evidence="5" key="1">
    <citation type="submission" date="2011-07" db="EMBL/GenBank/DDBJ databases">
        <title>Divergent evolution of antigenic variation in African trypanosomes.</title>
        <authorList>
            <person name="Jackson A.P."/>
            <person name="Berry A."/>
            <person name="Allison H.C."/>
            <person name="Burton P."/>
            <person name="Anderson J."/>
            <person name="Aslett M."/>
            <person name="Brown R."/>
            <person name="Corton N."/>
            <person name="Harris D."/>
            <person name="Hauser H."/>
            <person name="Gamble J."/>
            <person name="Gilderthorp R."/>
            <person name="McQuillan J."/>
            <person name="Quail M.A."/>
            <person name="Sanders M."/>
            <person name="Van Tonder A."/>
            <person name="Ginger M.L."/>
            <person name="Donelson J.E."/>
            <person name="Field M.C."/>
            <person name="Barry J.D."/>
            <person name="Berriman M."/>
            <person name="Hertz-Fowler C."/>
        </authorList>
    </citation>
    <scope>NUCLEOTIDE SEQUENCE [LARGE SCALE GENOMIC DNA]</scope>
    <source>
        <strain evidence="5">IL3000</strain>
    </source>
</reference>
<dbReference type="EMBL" id="CAEQ01000508">
    <property type="protein sequence ID" value="CCD11913.1"/>
    <property type="molecule type" value="Genomic_DNA"/>
</dbReference>
<name>F9W430_TRYCI</name>
<keyword evidence="5" id="KW-1185">Reference proteome</keyword>
<comment type="caution">
    <text evidence="4">The sequence shown here is derived from an EMBL/GenBank/DDBJ whole genome shotgun (WGS) entry which is preliminary data.</text>
</comment>
<accession>F9W430</accession>
<protein>
    <submittedName>
        <fullName evidence="4">WGS project CAEQ00000000 data, annotated contig 1140</fullName>
    </submittedName>
</protein>
<dbReference type="GO" id="GO:0015187">
    <property type="term" value="F:glycine transmembrane transporter activity"/>
    <property type="evidence" value="ECO:0007669"/>
    <property type="project" value="TreeGrafter"/>
</dbReference>
<dbReference type="SUPFAM" id="SSF103506">
    <property type="entry name" value="Mitochondrial carrier"/>
    <property type="match status" value="1"/>
</dbReference>
<keyword evidence="3" id="KW-0472">Membrane</keyword>
<dbReference type="Pfam" id="PF00153">
    <property type="entry name" value="Mito_carr"/>
    <property type="match status" value="1"/>
</dbReference>
<evidence type="ECO:0000313" key="4">
    <source>
        <dbReference type="EMBL" id="CCD11913.1"/>
    </source>
</evidence>
<comment type="subcellular location">
    <subcellularLocation>
        <location evidence="1">Membrane</location>
        <topology evidence="1">Multi-pass membrane protein</topology>
    </subcellularLocation>
</comment>
<dbReference type="PANTHER" id="PTHR46181">
    <property type="entry name" value="MITOCHONDRIAL GLYCINE TRANSPORTER"/>
    <property type="match status" value="1"/>
</dbReference>
<dbReference type="GO" id="GO:0016020">
    <property type="term" value="C:membrane"/>
    <property type="evidence" value="ECO:0007669"/>
    <property type="project" value="UniProtKB-SubCell"/>
</dbReference>
<dbReference type="AlphaFoldDB" id="F9W430"/>